<dbReference type="InterPro" id="IPR011047">
    <property type="entry name" value="Quinoprotein_ADH-like_sf"/>
</dbReference>
<dbReference type="OrthoDB" id="1094971at2"/>
<feature type="signal peptide" evidence="1">
    <location>
        <begin position="1"/>
        <end position="21"/>
    </location>
</feature>
<evidence type="ECO:0008006" key="6">
    <source>
        <dbReference type="Google" id="ProtNLM"/>
    </source>
</evidence>
<dbReference type="SUPFAM" id="SSF50998">
    <property type="entry name" value="Quinoprotein alcohol dehydrogenase-like"/>
    <property type="match status" value="1"/>
</dbReference>
<dbReference type="PROSITE" id="PS51257">
    <property type="entry name" value="PROKAR_LIPOPROTEIN"/>
    <property type="match status" value="1"/>
</dbReference>
<dbReference type="EMBL" id="QRZA01000007">
    <property type="protein sequence ID" value="RGV34563.1"/>
    <property type="molecule type" value="Genomic_DNA"/>
</dbReference>
<comment type="caution">
    <text evidence="3">The sequence shown here is derived from an EMBL/GenBank/DDBJ whole genome shotgun (WGS) entry which is preliminary data.</text>
</comment>
<gene>
    <name evidence="2" type="ORF">DWW18_07730</name>
    <name evidence="3" type="ORF">DXA50_06965</name>
</gene>
<evidence type="ECO:0000313" key="2">
    <source>
        <dbReference type="EMBL" id="RGV34563.1"/>
    </source>
</evidence>
<evidence type="ECO:0000256" key="1">
    <source>
        <dbReference type="SAM" id="SignalP"/>
    </source>
</evidence>
<keyword evidence="1" id="KW-0732">Signal</keyword>
<proteinExistence type="predicted"/>
<evidence type="ECO:0000313" key="5">
    <source>
        <dbReference type="Proteomes" id="UP000286063"/>
    </source>
</evidence>
<organism evidence="3 5">
    <name type="scientific">Butyricimonas virosa</name>
    <dbReference type="NCBI Taxonomy" id="544645"/>
    <lineage>
        <taxon>Bacteria</taxon>
        <taxon>Pseudomonadati</taxon>
        <taxon>Bacteroidota</taxon>
        <taxon>Bacteroidia</taxon>
        <taxon>Bacteroidales</taxon>
        <taxon>Odoribacteraceae</taxon>
        <taxon>Butyricimonas</taxon>
    </lineage>
</organism>
<dbReference type="EMBL" id="QSCR01000008">
    <property type="protein sequence ID" value="RGY19032.1"/>
    <property type="molecule type" value="Genomic_DNA"/>
</dbReference>
<sequence length="485" mass="55332">MKRIHNIISFLVILLLFSSCYDDESSLASGKIAEIQVTSNVKDTINLYLGDNISIQNQYSYTGDDITWQWSIGKYTENAVDKKITTAFKEIGTEANLEYKTTEVGHYFLRLVTSNKYGSDIKYYHVFVNSEFEEGYLILGRREDGKGSLAFMKTLTPEEVEQGLQPEFRQNLFAYTNGGDELGEGPVDCDKIYDKLYILCGKARKVYQLDAKSFQLVHEFDYTMYGNDFVPQDLISYDSRYCSEIYSTSPNGGVAKIQVADLEIFPYTDLPQNMKFTRTYDRPNEFSSKVIAFIDDVNSKVYASGFNAADFSFSYFPCYDYFDGREIIQVFFDVDGNLIVYTINNGKYYLTKIGSSLTSFETMALDVVYERECTTNVTLFNRNSVFEVNDPNSCLFFGNQNLVYKWAYNQSEIPSTPFITLPEGEVIKCMNQSADHKQLYIATYNSQRAGLKGSLYIYNSDTGKAIGKPYEGVADEPVKVMYKVK</sequence>
<dbReference type="Proteomes" id="UP000286063">
    <property type="component" value="Unassembled WGS sequence"/>
</dbReference>
<protein>
    <recommendedName>
        <fullName evidence="6">PKD domain-containing protein</fullName>
    </recommendedName>
</protein>
<accession>A0A413IPP0</accession>
<name>A0A413IPP0_9BACT</name>
<reference evidence="4 5" key="1">
    <citation type="submission" date="2018-08" db="EMBL/GenBank/DDBJ databases">
        <title>A genome reference for cultivated species of the human gut microbiota.</title>
        <authorList>
            <person name="Zou Y."/>
            <person name="Xue W."/>
            <person name="Luo G."/>
        </authorList>
    </citation>
    <scope>NUCLEOTIDE SEQUENCE [LARGE SCALE GENOMIC DNA]</scope>
    <source>
        <strain evidence="2 4">AF14-49</strain>
        <strain evidence="3 5">OF02-7</strain>
    </source>
</reference>
<evidence type="ECO:0000313" key="3">
    <source>
        <dbReference type="EMBL" id="RGY19032.1"/>
    </source>
</evidence>
<dbReference type="RefSeq" id="WP_117721941.1">
    <property type="nucleotide sequence ID" value="NZ_CAJUBB010000009.1"/>
</dbReference>
<dbReference type="Proteomes" id="UP000283589">
    <property type="component" value="Unassembled WGS sequence"/>
</dbReference>
<dbReference type="AlphaFoldDB" id="A0A413IPP0"/>
<feature type="chain" id="PRO_5036104212" description="PKD domain-containing protein" evidence="1">
    <location>
        <begin position="22"/>
        <end position="485"/>
    </location>
</feature>
<evidence type="ECO:0000313" key="4">
    <source>
        <dbReference type="Proteomes" id="UP000283589"/>
    </source>
</evidence>